<dbReference type="InterPro" id="IPR012318">
    <property type="entry name" value="HTH_CRP"/>
</dbReference>
<dbReference type="RefSeq" id="WP_261501759.1">
    <property type="nucleotide sequence ID" value="NZ_JAODYH010000008.1"/>
</dbReference>
<evidence type="ECO:0000256" key="1">
    <source>
        <dbReference type="ARBA" id="ARBA00023015"/>
    </source>
</evidence>
<dbReference type="InterPro" id="IPR036390">
    <property type="entry name" value="WH_DNA-bd_sf"/>
</dbReference>
<evidence type="ECO:0000256" key="3">
    <source>
        <dbReference type="ARBA" id="ARBA00023163"/>
    </source>
</evidence>
<name>A0ABT2PTQ6_9BURK</name>
<evidence type="ECO:0000259" key="4">
    <source>
        <dbReference type="PROSITE" id="PS50042"/>
    </source>
</evidence>
<dbReference type="InterPro" id="IPR000595">
    <property type="entry name" value="cNMP-bd_dom"/>
</dbReference>
<proteinExistence type="predicted"/>
<feature type="domain" description="Cyclic nucleotide-binding" evidence="4">
    <location>
        <begin position="40"/>
        <end position="103"/>
    </location>
</feature>
<gene>
    <name evidence="5" type="ORF">N0K08_17905</name>
</gene>
<dbReference type="Proteomes" id="UP001525968">
    <property type="component" value="Unassembled WGS sequence"/>
</dbReference>
<evidence type="ECO:0000313" key="5">
    <source>
        <dbReference type="EMBL" id="MCT9812513.1"/>
    </source>
</evidence>
<keyword evidence="6" id="KW-1185">Reference proteome</keyword>
<dbReference type="PROSITE" id="PS50042">
    <property type="entry name" value="CNMP_BINDING_3"/>
    <property type="match status" value="1"/>
</dbReference>
<evidence type="ECO:0000313" key="6">
    <source>
        <dbReference type="Proteomes" id="UP001525968"/>
    </source>
</evidence>
<dbReference type="Pfam" id="PF13545">
    <property type="entry name" value="HTH_Crp_2"/>
    <property type="match status" value="1"/>
</dbReference>
<protein>
    <submittedName>
        <fullName evidence="5">Crp/Fnr family transcriptional regulator</fullName>
    </submittedName>
</protein>
<organism evidence="5 6">
    <name type="scientific">Acidovorax bellezanensis</name>
    <dbReference type="NCBI Taxonomy" id="2976702"/>
    <lineage>
        <taxon>Bacteria</taxon>
        <taxon>Pseudomonadati</taxon>
        <taxon>Pseudomonadota</taxon>
        <taxon>Betaproteobacteria</taxon>
        <taxon>Burkholderiales</taxon>
        <taxon>Comamonadaceae</taxon>
        <taxon>Acidovorax</taxon>
    </lineage>
</organism>
<keyword evidence="3" id="KW-0804">Transcription</keyword>
<reference evidence="5 6" key="1">
    <citation type="submission" date="2022-09" db="EMBL/GenBank/DDBJ databases">
        <title>Draft genome of isolate Be4.</title>
        <authorList>
            <person name="Sanchez-Castro I."/>
            <person name="Martinez-Rodriguez P."/>
            <person name="Descostes M."/>
            <person name="Merroun M."/>
        </authorList>
    </citation>
    <scope>NUCLEOTIDE SEQUENCE [LARGE SCALE GENOMIC DNA]</scope>
    <source>
        <strain evidence="5 6">Be4</strain>
    </source>
</reference>
<evidence type="ECO:0000256" key="2">
    <source>
        <dbReference type="ARBA" id="ARBA00023125"/>
    </source>
</evidence>
<keyword evidence="1" id="KW-0805">Transcription regulation</keyword>
<dbReference type="SUPFAM" id="SSF51206">
    <property type="entry name" value="cAMP-binding domain-like"/>
    <property type="match status" value="1"/>
</dbReference>
<dbReference type="Gene3D" id="2.60.120.10">
    <property type="entry name" value="Jelly Rolls"/>
    <property type="match status" value="1"/>
</dbReference>
<dbReference type="SUPFAM" id="SSF46785">
    <property type="entry name" value="Winged helix' DNA-binding domain"/>
    <property type="match status" value="1"/>
</dbReference>
<comment type="caution">
    <text evidence="5">The sequence shown here is derived from an EMBL/GenBank/DDBJ whole genome shotgun (WGS) entry which is preliminary data.</text>
</comment>
<dbReference type="InterPro" id="IPR018490">
    <property type="entry name" value="cNMP-bd_dom_sf"/>
</dbReference>
<sequence length="240" mass="25949">MTVRSRRVMGAASGNCQQCFTQQSCPVICTLGDRVAELQVKEHSFRAGDVLVTQGATSAVILIIKSGATMLLRDSGYSQRQSIGMFGRGTVIGSFGLLGRTNPVTHVGILEGRYCELSPASLQRSGLLEDPVFLGHILNALAHVLESHFNWCQLSKGDGVVRRLAGALLHLSDLQCSLRVRLPTQTILAGLLGTTRESIARAFARIERDGGASRCGRNYCDLHLPNLLRHLETPSPSSLQ</sequence>
<dbReference type="EMBL" id="JAODYH010000008">
    <property type="protein sequence ID" value="MCT9812513.1"/>
    <property type="molecule type" value="Genomic_DNA"/>
</dbReference>
<accession>A0ABT2PTQ6</accession>
<dbReference type="InterPro" id="IPR014710">
    <property type="entry name" value="RmlC-like_jellyroll"/>
</dbReference>
<dbReference type="Pfam" id="PF00027">
    <property type="entry name" value="cNMP_binding"/>
    <property type="match status" value="1"/>
</dbReference>
<keyword evidence="2" id="KW-0238">DNA-binding</keyword>